<dbReference type="Pfam" id="PF12833">
    <property type="entry name" value="HTH_18"/>
    <property type="match status" value="1"/>
</dbReference>
<dbReference type="InterPro" id="IPR003313">
    <property type="entry name" value="AraC-bd"/>
</dbReference>
<dbReference type="Proteomes" id="UP000306509">
    <property type="component" value="Unassembled WGS sequence"/>
</dbReference>
<comment type="caution">
    <text evidence="6">The sequence shown here is derived from an EMBL/GenBank/DDBJ whole genome shotgun (WGS) entry which is preliminary data.</text>
</comment>
<proteinExistence type="predicted"/>
<feature type="domain" description="HTH araC/xylS-type" evidence="5">
    <location>
        <begin position="188"/>
        <end position="286"/>
    </location>
</feature>
<dbReference type="InterPro" id="IPR009057">
    <property type="entry name" value="Homeodomain-like_sf"/>
</dbReference>
<dbReference type="GO" id="GO:0008168">
    <property type="term" value="F:methyltransferase activity"/>
    <property type="evidence" value="ECO:0007669"/>
    <property type="project" value="UniProtKB-KW"/>
</dbReference>
<evidence type="ECO:0000256" key="1">
    <source>
        <dbReference type="ARBA" id="ARBA00023015"/>
    </source>
</evidence>
<evidence type="ECO:0000313" key="7">
    <source>
        <dbReference type="Proteomes" id="UP000306509"/>
    </source>
</evidence>
<organism evidence="6 7">
    <name type="scientific">Robinsoniella peoriensis</name>
    <dbReference type="NCBI Taxonomy" id="180332"/>
    <lineage>
        <taxon>Bacteria</taxon>
        <taxon>Bacillati</taxon>
        <taxon>Bacillota</taxon>
        <taxon>Clostridia</taxon>
        <taxon>Lachnospirales</taxon>
        <taxon>Lachnospiraceae</taxon>
        <taxon>Robinsoniella</taxon>
    </lineage>
</organism>
<dbReference type="SUPFAM" id="SSF46689">
    <property type="entry name" value="Homeodomain-like"/>
    <property type="match status" value="2"/>
</dbReference>
<dbReference type="Pfam" id="PF02311">
    <property type="entry name" value="AraC_binding"/>
    <property type="match status" value="1"/>
</dbReference>
<keyword evidence="3" id="KW-0010">Activator</keyword>
<gene>
    <name evidence="6" type="primary">adaA_4</name>
    <name evidence="6" type="ORF">DSM106044_01019</name>
</gene>
<dbReference type="SUPFAM" id="SSF51215">
    <property type="entry name" value="Regulatory protein AraC"/>
    <property type="match status" value="1"/>
</dbReference>
<dbReference type="SMART" id="SM00342">
    <property type="entry name" value="HTH_ARAC"/>
    <property type="match status" value="1"/>
</dbReference>
<keyword evidence="7" id="KW-1185">Reference proteome</keyword>
<dbReference type="AlphaFoldDB" id="A0A4U8QAD1"/>
<evidence type="ECO:0000256" key="4">
    <source>
        <dbReference type="ARBA" id="ARBA00023163"/>
    </source>
</evidence>
<dbReference type="EMBL" id="QGQD01000023">
    <property type="protein sequence ID" value="TLD01982.1"/>
    <property type="molecule type" value="Genomic_DNA"/>
</dbReference>
<dbReference type="PROSITE" id="PS01124">
    <property type="entry name" value="HTH_ARAC_FAMILY_2"/>
    <property type="match status" value="1"/>
</dbReference>
<dbReference type="EC" id="2.1.1.-" evidence="6"/>
<dbReference type="RefSeq" id="WP_161597279.1">
    <property type="nucleotide sequence ID" value="NZ_CAUSDN010000008.1"/>
</dbReference>
<dbReference type="GO" id="GO:0043565">
    <property type="term" value="F:sequence-specific DNA binding"/>
    <property type="evidence" value="ECO:0007669"/>
    <property type="project" value="InterPro"/>
</dbReference>
<reference evidence="6 7" key="1">
    <citation type="journal article" date="2019" name="Anaerobe">
        <title>Detection of Robinsoniella peoriensis in multiple bone samples of a trauma patient.</title>
        <authorList>
            <person name="Schrottner P."/>
            <person name="Hartwich K."/>
            <person name="Bunk B."/>
            <person name="Schober I."/>
            <person name="Helbig S."/>
            <person name="Rudolph W.W."/>
            <person name="Gunzer F."/>
        </authorList>
    </citation>
    <scope>NUCLEOTIDE SEQUENCE [LARGE SCALE GENOMIC DNA]</scope>
    <source>
        <strain evidence="6 7">DSM 106044</strain>
    </source>
</reference>
<keyword evidence="6" id="KW-0489">Methyltransferase</keyword>
<keyword evidence="4" id="KW-0804">Transcription</keyword>
<sequence length="288" mass="32578">MNIERKSYVLGNEAGVSPGSEFFIASEECRDTDIFNHLVMCGQYHCIDGYVIDRLFYDCIFIAYIDQGAMDIDYEGSHYTAIKGDVVFMDLKTPHRYGAAGSLDFSWLHIKGNICNNIYEHYRSKSGIIIHDYTCNDIKTNIRFILSSFKTGQMLSKTDLSSAIYKTLISSLSAENNSTASKSTRVSTVAIEYMKYNLSSKINLIDIADSVHMSKYHFIRVFKNNTGYSPYEYLQKLRMDTAKHLLQTTDKTIGEISNAVGYQSEMGFTSAFSEKVGISPGRYRSSPF</sequence>
<keyword evidence="1" id="KW-0805">Transcription regulation</keyword>
<dbReference type="InterPro" id="IPR018062">
    <property type="entry name" value="HTH_AraC-typ_CS"/>
</dbReference>
<evidence type="ECO:0000256" key="2">
    <source>
        <dbReference type="ARBA" id="ARBA00023125"/>
    </source>
</evidence>
<evidence type="ECO:0000313" key="6">
    <source>
        <dbReference type="EMBL" id="TLD01982.1"/>
    </source>
</evidence>
<evidence type="ECO:0000256" key="3">
    <source>
        <dbReference type="ARBA" id="ARBA00023159"/>
    </source>
</evidence>
<keyword evidence="2" id="KW-0238">DNA-binding</keyword>
<dbReference type="GO" id="GO:0032259">
    <property type="term" value="P:methylation"/>
    <property type="evidence" value="ECO:0007669"/>
    <property type="project" value="UniProtKB-KW"/>
</dbReference>
<dbReference type="PANTHER" id="PTHR46796">
    <property type="entry name" value="HTH-TYPE TRANSCRIPTIONAL ACTIVATOR RHAS-RELATED"/>
    <property type="match status" value="1"/>
</dbReference>
<evidence type="ECO:0000259" key="5">
    <source>
        <dbReference type="PROSITE" id="PS01124"/>
    </source>
</evidence>
<dbReference type="STRING" id="180332.GCA_000797495_00348"/>
<accession>A0A4U8QAD1</accession>
<protein>
    <submittedName>
        <fullName evidence="6">Methylphosphotriester-DNA--protein-cysteine S-methyltransferase</fullName>
        <ecNumber evidence="6">2.1.1.-</ecNumber>
    </submittedName>
</protein>
<dbReference type="PROSITE" id="PS00041">
    <property type="entry name" value="HTH_ARAC_FAMILY_1"/>
    <property type="match status" value="1"/>
</dbReference>
<dbReference type="InterPro" id="IPR050204">
    <property type="entry name" value="AraC_XylS_family_regulators"/>
</dbReference>
<dbReference type="GO" id="GO:0003700">
    <property type="term" value="F:DNA-binding transcription factor activity"/>
    <property type="evidence" value="ECO:0007669"/>
    <property type="project" value="InterPro"/>
</dbReference>
<dbReference type="Gene3D" id="1.10.10.60">
    <property type="entry name" value="Homeodomain-like"/>
    <property type="match status" value="2"/>
</dbReference>
<keyword evidence="6" id="KW-0808">Transferase</keyword>
<dbReference type="InterPro" id="IPR037923">
    <property type="entry name" value="HTH-like"/>
</dbReference>
<dbReference type="InterPro" id="IPR018060">
    <property type="entry name" value="HTH_AraC"/>
</dbReference>
<name>A0A4U8QAD1_9FIRM</name>